<dbReference type="RefSeq" id="WP_152099129.1">
    <property type="nucleotide sequence ID" value="NZ_AP021861.1"/>
</dbReference>
<dbReference type="GO" id="GO:0000272">
    <property type="term" value="P:polysaccharide catabolic process"/>
    <property type="evidence" value="ECO:0007669"/>
    <property type="project" value="InterPro"/>
</dbReference>
<dbReference type="Proteomes" id="UP000326837">
    <property type="component" value="Chromosome"/>
</dbReference>
<evidence type="ECO:0000313" key="5">
    <source>
        <dbReference type="Proteomes" id="UP000326837"/>
    </source>
</evidence>
<dbReference type="SUPFAM" id="SSF53649">
    <property type="entry name" value="Alkaline phosphatase-like"/>
    <property type="match status" value="1"/>
</dbReference>
<dbReference type="KEGG" id="lpav:PLANPX_2940"/>
<evidence type="ECO:0000259" key="3">
    <source>
        <dbReference type="Pfam" id="PF00884"/>
    </source>
</evidence>
<evidence type="ECO:0000313" key="4">
    <source>
        <dbReference type="EMBL" id="BBO33328.1"/>
    </source>
</evidence>
<dbReference type="InterPro" id="IPR050738">
    <property type="entry name" value="Sulfatase"/>
</dbReference>
<keyword evidence="2 4" id="KW-0378">Hydrolase</keyword>
<organism evidence="4 5">
    <name type="scientific">Lacipirellula parvula</name>
    <dbReference type="NCBI Taxonomy" id="2650471"/>
    <lineage>
        <taxon>Bacteria</taxon>
        <taxon>Pseudomonadati</taxon>
        <taxon>Planctomycetota</taxon>
        <taxon>Planctomycetia</taxon>
        <taxon>Pirellulales</taxon>
        <taxon>Lacipirellulaceae</taxon>
        <taxon>Lacipirellula</taxon>
    </lineage>
</organism>
<dbReference type="PANTHER" id="PTHR42693:SF53">
    <property type="entry name" value="ENDO-4-O-SULFATASE"/>
    <property type="match status" value="1"/>
</dbReference>
<keyword evidence="5" id="KW-1185">Reference proteome</keyword>
<accession>A0A5K7X9W2</accession>
<dbReference type="Gene3D" id="1.10.1330.10">
    <property type="entry name" value="Dockerin domain"/>
    <property type="match status" value="1"/>
</dbReference>
<sequence length="1202" mass="124777">MKPRYWLIGLTAPACTALSGQAVRADAPRPNIIHILADDLGWGSVGFNGQTQIATPNIDQLAAQGMRFENSYSAPVCAPSRAMLYTGFHQGHGSLDGNDEITAGFRAEDVMTPQVIAAAGYNSAIFGKWGFGATQGSASVAPVVNSTASLPNNHGFTDFYGYLNHGAAHDYFNKWMWQTSGAPQGVSTTINSGGPGGTAQYTHDLIAAKSEQYVAAHAADEAPFYMEVAYTIPHFDLDAISSAPGGYGVYASQSTWTPQQKAYAAMITRMDASIGSLMSRLDDPNNDGDDSDSIRENTLVIFTSDNGGSPTEDNAPIDFFNANGDFRGGKFELYEGGIHSPTVAYWPGTIAAGSVSDYRTDLADFMATATDLAGAEAPVGIDGTSIAPTLTGVGHQRERDYLVFEHQGSRGGDPDPRIGRWAVVRQDGMKLIQYYDETQAVFNLNADPSESSPLSLGNPANAQIAAELQAAAVAEGALRGVVEYRTYTGSNGSNVQDDSSWDGAGRPNGYWSATIANNGATPRIAHVSDDVTTLGVEIRGQSAEQVVDVHAGQTLTGRNEVRIGAHGRVDLSGGTLASNRWTNIRVGGELRGQGHVVGDVYNEGELSPGRADATAWPVVAPPALPPSSLNTGVVSGANFNFSGVQDDVPLQATSTLSPYAEVSHGLDFGPGVSPKLGNGGTDAGNEFNIIGQTGSTLAAAINNGDYISFTVDPVAGAGAIPSSVSFRVWRNGGAAAKNFAILSSIDGFAATTALAQATYTDSGSGNQHTLTATLPEITATSDPIEYRLYGWGATDGGGNTHINLASLNARFVGIPTLEFNLAQPNNGAPLTALKRSDSHLELAAGLARGPGLSTPNGGNAPNELGVTGFSSGASLQSAIDGGDYLSFAVRPIEGMAMFPDSVTFSLWRDSADSAATYAVLSSAAGFIPGQQLAEVNNFTSGSANRFEITGSFTGAQATTESVEFRLYGWNATASLASTHLVGASLRARFASIVGGEVDPSGQLSVDGDYYHLAGSMLAIDLGGRSAGVDFDVVNVSGAVDLEGSLEVSLVDAGGSLFSPTLGDTFEILTAAQGLSGSFSDVSLPALAAGLDWFVDYSPNGVSLDVVASADFNSDGSVGADDLLVWKSNFGNEHADRTDGDADHDGVVDGRDFLYWQRWVGVTGSATNESHMPIPEPAAALLACAGVTGFVCLRRIAGSALGS</sequence>
<proteinExistence type="inferred from homology"/>
<reference evidence="5" key="1">
    <citation type="submission" date="2019-10" db="EMBL/GenBank/DDBJ databases">
        <title>Lacipirellula parvula gen. nov., sp. nov., representing a lineage of planctomycetes widespread in freshwater anoxic habitats, and description of the family Lacipirellulaceae.</title>
        <authorList>
            <person name="Dedysh S.N."/>
            <person name="Kulichevskaya I.S."/>
            <person name="Beletsky A.V."/>
            <person name="Rakitin A.L."/>
            <person name="Mardanov A.V."/>
            <person name="Ivanova A.A."/>
            <person name="Saltykova V.X."/>
            <person name="Rijpstra W.I.C."/>
            <person name="Sinninghe Damste J.S."/>
            <person name="Ravin N.V."/>
        </authorList>
    </citation>
    <scope>NUCLEOTIDE SEQUENCE [LARGE SCALE GENOMIC DNA]</scope>
    <source>
        <strain evidence="5">PX69</strain>
    </source>
</reference>
<dbReference type="Gene3D" id="3.40.720.10">
    <property type="entry name" value="Alkaline Phosphatase, subunit A"/>
    <property type="match status" value="1"/>
</dbReference>
<dbReference type="PROSITE" id="PS00018">
    <property type="entry name" value="EF_HAND_1"/>
    <property type="match status" value="2"/>
</dbReference>
<dbReference type="EC" id="3.1.6.1" evidence="4"/>
<dbReference type="InterPro" id="IPR036439">
    <property type="entry name" value="Dockerin_dom_sf"/>
</dbReference>
<name>A0A5K7X9W2_9BACT</name>
<comment type="similarity">
    <text evidence="1">Belongs to the sulfatase family.</text>
</comment>
<dbReference type="InterPro" id="IPR000917">
    <property type="entry name" value="Sulfatase_N"/>
</dbReference>
<dbReference type="InterPro" id="IPR017850">
    <property type="entry name" value="Alkaline_phosphatase_core_sf"/>
</dbReference>
<dbReference type="Pfam" id="PF00884">
    <property type="entry name" value="Sulfatase"/>
    <property type="match status" value="1"/>
</dbReference>
<dbReference type="GO" id="GO:0004065">
    <property type="term" value="F:arylsulfatase activity"/>
    <property type="evidence" value="ECO:0007669"/>
    <property type="project" value="UniProtKB-EC"/>
</dbReference>
<dbReference type="AlphaFoldDB" id="A0A5K7X9W2"/>
<dbReference type="InterPro" id="IPR018247">
    <property type="entry name" value="EF_Hand_1_Ca_BS"/>
</dbReference>
<feature type="domain" description="Sulfatase N-terminal" evidence="3">
    <location>
        <begin position="30"/>
        <end position="375"/>
    </location>
</feature>
<dbReference type="EMBL" id="AP021861">
    <property type="protein sequence ID" value="BBO33328.1"/>
    <property type="molecule type" value="Genomic_DNA"/>
</dbReference>
<evidence type="ECO:0000256" key="2">
    <source>
        <dbReference type="ARBA" id="ARBA00022801"/>
    </source>
</evidence>
<evidence type="ECO:0000256" key="1">
    <source>
        <dbReference type="ARBA" id="ARBA00008779"/>
    </source>
</evidence>
<gene>
    <name evidence="4" type="ORF">PLANPX_2940</name>
</gene>
<protein>
    <submittedName>
        <fullName evidence="4">Arylsulfatase</fullName>
        <ecNumber evidence="4">3.1.6.1</ecNumber>
    </submittedName>
</protein>
<dbReference type="PANTHER" id="PTHR42693">
    <property type="entry name" value="ARYLSULFATASE FAMILY MEMBER"/>
    <property type="match status" value="1"/>
</dbReference>